<comment type="similarity">
    <text evidence="3 14">In the N-terminal section; belongs to the enoyl-CoA hydratase/isomerase family.</text>
</comment>
<evidence type="ECO:0000256" key="6">
    <source>
        <dbReference type="ARBA" id="ARBA00022963"/>
    </source>
</evidence>
<comment type="catalytic activity">
    <reaction evidence="14">
        <text>a (3S)-3-hydroxyacyl-CoA = a (2E)-enoyl-CoA + H2O</text>
        <dbReference type="Rhea" id="RHEA:16105"/>
        <dbReference type="ChEBI" id="CHEBI:15377"/>
        <dbReference type="ChEBI" id="CHEBI:57318"/>
        <dbReference type="ChEBI" id="CHEBI:58856"/>
        <dbReference type="EC" id="4.2.1.17"/>
    </reaction>
</comment>
<dbReference type="InterPro" id="IPR029045">
    <property type="entry name" value="ClpP/crotonase-like_dom_sf"/>
</dbReference>
<dbReference type="EMBL" id="MSCJ01000001">
    <property type="protein sequence ID" value="PQJ67489.1"/>
    <property type="molecule type" value="Genomic_DNA"/>
</dbReference>
<dbReference type="HAMAP" id="MF_01617">
    <property type="entry name" value="FadJ"/>
    <property type="match status" value="1"/>
</dbReference>
<evidence type="ECO:0000259" key="16">
    <source>
        <dbReference type="Pfam" id="PF02737"/>
    </source>
</evidence>
<comment type="subunit">
    <text evidence="14">Heterotetramer of two alpha chains (FadJ) and two beta chains (FadI).</text>
</comment>
<dbReference type="Proteomes" id="UP000238730">
    <property type="component" value="Unassembled WGS sequence"/>
</dbReference>
<dbReference type="OrthoDB" id="5389341at2"/>
<dbReference type="GO" id="GO:0070403">
    <property type="term" value="F:NAD+ binding"/>
    <property type="evidence" value="ECO:0007669"/>
    <property type="project" value="InterPro"/>
</dbReference>
<feature type="region of interest" description="3-hydroxyacyl-CoA dehydrogenase" evidence="14">
    <location>
        <begin position="305"/>
        <end position="706"/>
    </location>
</feature>
<comment type="catalytic activity">
    <reaction evidence="14">
        <text>(3S)-3-hydroxybutanoyl-CoA = (3R)-3-hydroxybutanoyl-CoA</text>
        <dbReference type="Rhea" id="RHEA:21760"/>
        <dbReference type="ChEBI" id="CHEBI:57315"/>
        <dbReference type="ChEBI" id="CHEBI:57316"/>
        <dbReference type="EC" id="5.1.2.3"/>
    </reaction>
</comment>
<dbReference type="EC" id="1.1.1.35" evidence="14"/>
<dbReference type="NCBIfam" id="NF008363">
    <property type="entry name" value="PRK11154.1"/>
    <property type="match status" value="1"/>
</dbReference>
<accession>A0A2S7VZG0</accession>
<evidence type="ECO:0000259" key="15">
    <source>
        <dbReference type="Pfam" id="PF00725"/>
    </source>
</evidence>
<evidence type="ECO:0000256" key="9">
    <source>
        <dbReference type="ARBA" id="ARBA00023098"/>
    </source>
</evidence>
<dbReference type="SUPFAM" id="SSF52096">
    <property type="entry name" value="ClpP/crotonase"/>
    <property type="match status" value="1"/>
</dbReference>
<dbReference type="InterPro" id="IPR050136">
    <property type="entry name" value="FA_oxidation_alpha_subunit"/>
</dbReference>
<feature type="domain" description="3-hydroxyacyl-CoA dehydrogenase C-terminal" evidence="15">
    <location>
        <begin position="497"/>
        <end position="590"/>
    </location>
</feature>
<dbReference type="Pfam" id="PF00725">
    <property type="entry name" value="3HCDH"/>
    <property type="match status" value="2"/>
</dbReference>
<dbReference type="SUPFAM" id="SSF51735">
    <property type="entry name" value="NAD(P)-binding Rossmann-fold domains"/>
    <property type="match status" value="1"/>
</dbReference>
<feature type="domain" description="3-hydroxyacyl-CoA dehydrogenase C-terminal" evidence="15">
    <location>
        <begin position="619"/>
        <end position="702"/>
    </location>
</feature>
<feature type="site" description="Important for catalytic activity" evidence="14">
    <location>
        <position position="117"/>
    </location>
</feature>
<comment type="catalytic activity">
    <reaction evidence="13 14">
        <text>a (3S)-3-hydroxyacyl-CoA + NAD(+) = a 3-oxoacyl-CoA + NADH + H(+)</text>
        <dbReference type="Rhea" id="RHEA:22432"/>
        <dbReference type="ChEBI" id="CHEBI:15378"/>
        <dbReference type="ChEBI" id="CHEBI:57318"/>
        <dbReference type="ChEBI" id="CHEBI:57540"/>
        <dbReference type="ChEBI" id="CHEBI:57945"/>
        <dbReference type="ChEBI" id="CHEBI:90726"/>
        <dbReference type="EC" id="1.1.1.35"/>
    </reaction>
</comment>
<keyword evidence="9 14" id="KW-0443">Lipid metabolism</keyword>
<evidence type="ECO:0000256" key="2">
    <source>
        <dbReference type="ARBA" id="ARBA00007005"/>
    </source>
</evidence>
<dbReference type="Gene3D" id="3.90.226.10">
    <property type="entry name" value="2-enoyl-CoA Hydratase, Chain A, domain 1"/>
    <property type="match status" value="1"/>
</dbReference>
<protein>
    <recommendedName>
        <fullName evidence="14">Fatty acid oxidation complex subunit alpha</fullName>
    </recommendedName>
    <domain>
        <recommendedName>
            <fullName evidence="14">Enoyl-CoA hydratase/3-hydroxybutyryl-CoA epimerase</fullName>
            <ecNumber evidence="14">4.2.1.17</ecNumber>
            <ecNumber evidence="14">5.1.2.3</ecNumber>
        </recommendedName>
    </domain>
    <domain>
        <recommendedName>
            <fullName evidence="14">3-hydroxyacyl-CoA dehydrogenase</fullName>
            <ecNumber evidence="14">1.1.1.35</ecNumber>
        </recommendedName>
    </domain>
</protein>
<comment type="pathway">
    <text evidence="1 14">Lipid metabolism; fatty acid beta-oxidation.</text>
</comment>
<evidence type="ECO:0000256" key="13">
    <source>
        <dbReference type="ARBA" id="ARBA00049556"/>
    </source>
</evidence>
<dbReference type="GO" id="GO:0016509">
    <property type="term" value="F:long-chain (3S)-3-hydroxyacyl-CoA dehydrogenase (NAD+) activity"/>
    <property type="evidence" value="ECO:0007669"/>
    <property type="project" value="TreeGrafter"/>
</dbReference>
<evidence type="ECO:0000256" key="5">
    <source>
        <dbReference type="ARBA" id="ARBA00022832"/>
    </source>
</evidence>
<dbReference type="InterPro" id="IPR006176">
    <property type="entry name" value="3-OHacyl-CoA_DH_NAD-bd"/>
</dbReference>
<dbReference type="RefSeq" id="WP_105060680.1">
    <property type="nucleotide sequence ID" value="NZ_MSCJ01000001.1"/>
</dbReference>
<dbReference type="InterPro" id="IPR036291">
    <property type="entry name" value="NAD(P)-bd_dom_sf"/>
</dbReference>
<dbReference type="SUPFAM" id="SSF48179">
    <property type="entry name" value="6-phosphogluconate dehydrogenase C-terminal domain-like"/>
    <property type="match status" value="2"/>
</dbReference>
<keyword evidence="6 14" id="KW-0442">Lipid degradation</keyword>
<dbReference type="PANTHER" id="PTHR43612">
    <property type="entry name" value="TRIFUNCTIONAL ENZYME SUBUNIT ALPHA"/>
    <property type="match status" value="1"/>
</dbReference>
<dbReference type="FunFam" id="3.90.226.10:FF:000011">
    <property type="entry name" value="Fatty acid oxidation complex subunit alpha"/>
    <property type="match status" value="1"/>
</dbReference>
<evidence type="ECO:0000313" key="18">
    <source>
        <dbReference type="Proteomes" id="UP000238730"/>
    </source>
</evidence>
<comment type="caution">
    <text evidence="17">The sequence shown here is derived from an EMBL/GenBank/DDBJ whole genome shotgun (WGS) entry which is preliminary data.</text>
</comment>
<dbReference type="InterPro" id="IPR001753">
    <property type="entry name" value="Enoyl-CoA_hydra/iso"/>
</dbReference>
<dbReference type="InterPro" id="IPR008927">
    <property type="entry name" value="6-PGluconate_DH-like_C_sf"/>
</dbReference>
<sequence>MTQSAFSLSYKDNGVAWLKIDVPNEKMNTLQAEFSEQITSVLAELKARSDIKGLVVYSGKPDNFVAGADIRMLSACETAQEAQALAKKGQVLFSQLEQLPFHVVAAIHGPCLGGGLELALACHSRVCSDGDKTRLGLPEVQLGLLPGSGGTQRLPRLIGVANALDMILSGKQLRAKKAMKLGVIDQVVPESILLNVAEQVALSPKPSRKSSMQNWALGGNPLGRSVVFDQAAKKAHEKTRGNYPAVDAILAVVKYGLQHGMEKGLEQEAKVFGELVMSPESAALRSIFFATTAMKKETGSEAEPLTVERVAVLGGGLMGGGISHVTATKAGYPVRIKDISNDGIQNALAYNFKLLDKKRKRKIISKATLQKQMLTITGGTDFTGFNQADVVIEAVFEDLALKHQMVKDVEEHAKFNTIFATNTSSLPINQIAQAAERPENVVGLHYFSPVEKMPLVEVIPHQGTETGSGTSEETIATVVALAKKQGKTPIVVGDKAGFYVNRILAPYMNEAARVLLSGEPIEHIDTALLNFGFPVGPITLLDEVGVDVGAKISPILLAELGDRFEAPDVFDLLLKDDRKGRKSGKGFYRYNTKKKEVDKSVYKLLELEPKIKESETEIAVRCSLMMLNEAARCLDEGVIRSARDGDIGAIFGIGFPPFLGGPFRYMDHIGITRVVDMLNEYTDKYGDRFKPCERLLDMAKEEKTFY</sequence>
<gene>
    <name evidence="14" type="primary">fadJ</name>
    <name evidence="17" type="ORF">BTO08_08715</name>
</gene>
<keyword evidence="7 14" id="KW-0560">Oxidoreductase</keyword>
<dbReference type="Gene3D" id="3.40.50.720">
    <property type="entry name" value="NAD(P)-binding Rossmann-like Domain"/>
    <property type="match status" value="1"/>
</dbReference>
<comment type="function">
    <text evidence="14">Catalyzes the formation of a hydroxyacyl-CoA by addition of water on enoyl-CoA. Also exhibits 3-hydroxyacyl-CoA epimerase and 3-hydroxyacyl-CoA dehydrogenase activities.</text>
</comment>
<dbReference type="Gene3D" id="1.10.1040.50">
    <property type="match status" value="1"/>
</dbReference>
<keyword evidence="4 14" id="KW-0963">Cytoplasm</keyword>
<evidence type="ECO:0000256" key="12">
    <source>
        <dbReference type="ARBA" id="ARBA00023268"/>
    </source>
</evidence>
<comment type="subcellular location">
    <subcellularLocation>
        <location evidence="14">Cytoplasm</location>
    </subcellularLocation>
</comment>
<name>A0A2S7VZG0_PHOAN</name>
<dbReference type="InterPro" id="IPR006180">
    <property type="entry name" value="3-OHacyl-CoA_DH_CS"/>
</dbReference>
<keyword evidence="11 14" id="KW-0456">Lyase</keyword>
<comment type="catalytic activity">
    <reaction evidence="14">
        <text>a 4-saturated-(3S)-3-hydroxyacyl-CoA = a (3E)-enoyl-CoA + H2O</text>
        <dbReference type="Rhea" id="RHEA:20724"/>
        <dbReference type="ChEBI" id="CHEBI:15377"/>
        <dbReference type="ChEBI" id="CHEBI:58521"/>
        <dbReference type="ChEBI" id="CHEBI:137480"/>
        <dbReference type="EC" id="4.2.1.17"/>
    </reaction>
</comment>
<dbReference type="Pfam" id="PF00378">
    <property type="entry name" value="ECH_1"/>
    <property type="match status" value="1"/>
</dbReference>
<feature type="site" description="Important for catalytic activity" evidence="14">
    <location>
        <position position="139"/>
    </location>
</feature>
<evidence type="ECO:0000313" key="17">
    <source>
        <dbReference type="EMBL" id="PQJ67489.1"/>
    </source>
</evidence>
<keyword evidence="10 14" id="KW-0413">Isomerase</keyword>
<evidence type="ECO:0000256" key="4">
    <source>
        <dbReference type="ARBA" id="ARBA00022490"/>
    </source>
</evidence>
<dbReference type="GO" id="GO:0006635">
    <property type="term" value="P:fatty acid beta-oxidation"/>
    <property type="evidence" value="ECO:0007669"/>
    <property type="project" value="UniProtKB-UniRule"/>
</dbReference>
<evidence type="ECO:0000256" key="1">
    <source>
        <dbReference type="ARBA" id="ARBA00005005"/>
    </source>
</evidence>
<dbReference type="InterPro" id="IPR006108">
    <property type="entry name" value="3HC_DH_C"/>
</dbReference>
<evidence type="ECO:0000256" key="8">
    <source>
        <dbReference type="ARBA" id="ARBA00023027"/>
    </source>
</evidence>
<dbReference type="CDD" id="cd06558">
    <property type="entry name" value="crotonase-like"/>
    <property type="match status" value="1"/>
</dbReference>
<dbReference type="Pfam" id="PF02737">
    <property type="entry name" value="3HCDH_N"/>
    <property type="match status" value="1"/>
</dbReference>
<organism evidence="17 18">
    <name type="scientific">Photobacterium angustum</name>
    <dbReference type="NCBI Taxonomy" id="661"/>
    <lineage>
        <taxon>Bacteria</taxon>
        <taxon>Pseudomonadati</taxon>
        <taxon>Pseudomonadota</taxon>
        <taxon>Gammaproteobacteria</taxon>
        <taxon>Vibrionales</taxon>
        <taxon>Vibrionaceae</taxon>
        <taxon>Photobacterium</taxon>
    </lineage>
</organism>
<evidence type="ECO:0000256" key="3">
    <source>
        <dbReference type="ARBA" id="ARBA00008750"/>
    </source>
</evidence>
<evidence type="ECO:0000256" key="10">
    <source>
        <dbReference type="ARBA" id="ARBA00023235"/>
    </source>
</evidence>
<comment type="similarity">
    <text evidence="2 14">In the central section; belongs to the 3-hydroxyacyl-CoA dehydrogenase family.</text>
</comment>
<keyword evidence="12 14" id="KW-0511">Multifunctional enzyme</keyword>
<dbReference type="NCBIfam" id="TIGR02440">
    <property type="entry name" value="FadJ"/>
    <property type="match status" value="1"/>
</dbReference>
<dbReference type="EC" id="5.1.2.3" evidence="14"/>
<keyword evidence="5 14" id="KW-0276">Fatty acid metabolism</keyword>
<evidence type="ECO:0000256" key="11">
    <source>
        <dbReference type="ARBA" id="ARBA00023239"/>
    </source>
</evidence>
<dbReference type="PROSITE" id="PS00067">
    <property type="entry name" value="3HCDH"/>
    <property type="match status" value="1"/>
</dbReference>
<dbReference type="PANTHER" id="PTHR43612:SF3">
    <property type="entry name" value="TRIFUNCTIONAL ENZYME SUBUNIT ALPHA, MITOCHONDRIAL"/>
    <property type="match status" value="1"/>
</dbReference>
<dbReference type="AlphaFoldDB" id="A0A2S7VZG0"/>
<evidence type="ECO:0000256" key="7">
    <source>
        <dbReference type="ARBA" id="ARBA00023002"/>
    </source>
</evidence>
<keyword evidence="8 14" id="KW-0520">NAD</keyword>
<dbReference type="UniPathway" id="UPA00659"/>
<proteinExistence type="inferred from homology"/>
<dbReference type="GO" id="GO:0005737">
    <property type="term" value="C:cytoplasm"/>
    <property type="evidence" value="ECO:0007669"/>
    <property type="project" value="UniProtKB-SubCell"/>
</dbReference>
<dbReference type="GO" id="GO:0008692">
    <property type="term" value="F:3-hydroxybutyryl-CoA epimerase activity"/>
    <property type="evidence" value="ECO:0007669"/>
    <property type="project" value="UniProtKB-UniRule"/>
</dbReference>
<dbReference type="InterPro" id="IPR012802">
    <property type="entry name" value="FadJ"/>
</dbReference>
<dbReference type="EC" id="4.2.1.17" evidence="14"/>
<dbReference type="GO" id="GO:0018812">
    <property type="term" value="F:3-hydroxyacyl-CoA dehydratase activity"/>
    <property type="evidence" value="ECO:0007669"/>
    <property type="project" value="RHEA"/>
</dbReference>
<evidence type="ECO:0000256" key="14">
    <source>
        <dbReference type="HAMAP-Rule" id="MF_01617"/>
    </source>
</evidence>
<feature type="region of interest" description="Enoyl-CoA hydratase" evidence="14">
    <location>
        <begin position="1"/>
        <end position="189"/>
    </location>
</feature>
<dbReference type="FunFam" id="3.40.50.720:FF:000009">
    <property type="entry name" value="Fatty oxidation complex, alpha subunit"/>
    <property type="match status" value="1"/>
</dbReference>
<reference evidence="17 18" key="1">
    <citation type="submission" date="2016-12" db="EMBL/GenBank/DDBJ databases">
        <title>Diversity of luminous bacteria.</title>
        <authorList>
            <person name="Yoshizawa S."/>
            <person name="Kogure K."/>
        </authorList>
    </citation>
    <scope>NUCLEOTIDE SEQUENCE [LARGE SCALE GENOMIC DNA]</scope>
    <source>
        <strain evidence="17 18">LC1-200</strain>
    </source>
</reference>
<feature type="domain" description="3-hydroxyacyl-CoA dehydrogenase NAD binding" evidence="16">
    <location>
        <begin position="310"/>
        <end position="494"/>
    </location>
</feature>